<proteinExistence type="predicted"/>
<sequence>MTTAPPFYCISHKDPGWPLPPFMTVVGTGGYVPEHGIGMSVHCPQFAFKNNQLGEYAALFMIRRVLEEAHATGFVGICHYRRYALTVEIGEARGFNFHAHPDQLRQLAPEAFYADGATPIISVPVGFAGTVLQQYAANAVGRDLLMFFGDAIDSGVVTNDEAAQFLSGNSFITAGNVGVIPVDWFVDILGDIEKVVARFSHNHYIRREGYDERSMGLCCERLHSLLLTRKVLAYGPERVIARPLTVLTETGRL</sequence>
<protein>
    <submittedName>
        <fullName evidence="1">Uncharacterized protein</fullName>
    </submittedName>
</protein>
<dbReference type="RefSeq" id="WP_130187139.1">
    <property type="nucleotide sequence ID" value="NZ_CP035913.1"/>
</dbReference>
<organism evidence="1 2">
    <name type="scientific">Pseudoduganella lutea</name>
    <dbReference type="NCBI Taxonomy" id="321985"/>
    <lineage>
        <taxon>Bacteria</taxon>
        <taxon>Pseudomonadati</taxon>
        <taxon>Pseudomonadota</taxon>
        <taxon>Betaproteobacteria</taxon>
        <taxon>Burkholderiales</taxon>
        <taxon>Oxalobacteraceae</taxon>
        <taxon>Telluria group</taxon>
        <taxon>Pseudoduganella</taxon>
    </lineage>
</organism>
<dbReference type="EMBL" id="CP035913">
    <property type="protein sequence ID" value="QBE64018.1"/>
    <property type="molecule type" value="Genomic_DNA"/>
</dbReference>
<name>A0A4P6L099_9BURK</name>
<gene>
    <name evidence="1" type="ORF">EWM63_14305</name>
</gene>
<dbReference type="KEGG" id="plue:EWM63_14305"/>
<reference evidence="1 2" key="1">
    <citation type="submission" date="2019-02" db="EMBL/GenBank/DDBJ databases">
        <title>Draft Genome Sequences of Six Type Strains of the Genus Massilia.</title>
        <authorList>
            <person name="Miess H."/>
            <person name="Frediansyhah A."/>
            <person name="Gross H."/>
        </authorList>
    </citation>
    <scope>NUCLEOTIDE SEQUENCE [LARGE SCALE GENOMIC DNA]</scope>
    <source>
        <strain evidence="1 2">DSM 17473</strain>
    </source>
</reference>
<dbReference type="AlphaFoldDB" id="A0A4P6L099"/>
<accession>A0A4P6L099</accession>
<evidence type="ECO:0000313" key="2">
    <source>
        <dbReference type="Proteomes" id="UP000290637"/>
    </source>
</evidence>
<keyword evidence="2" id="KW-1185">Reference proteome</keyword>
<dbReference type="Proteomes" id="UP000290637">
    <property type="component" value="Chromosome"/>
</dbReference>
<evidence type="ECO:0000313" key="1">
    <source>
        <dbReference type="EMBL" id="QBE64018.1"/>
    </source>
</evidence>
<dbReference type="OrthoDB" id="101857at2"/>